<name>A0A1I2BDJ5_9ACTN</name>
<sequence length="72" mass="8092">MPQRYKVAHPGTRVRCCHEGGNGSVRVWISPHTPDVIQIDTPTIYNQTRWTIAQAKLLRNVLDAAIRAGERA</sequence>
<dbReference type="EMBL" id="FOMZ01000016">
    <property type="protein sequence ID" value="SFE54272.1"/>
    <property type="molecule type" value="Genomic_DNA"/>
</dbReference>
<keyword evidence="2" id="KW-1185">Reference proteome</keyword>
<gene>
    <name evidence="1" type="ORF">SAMN04487819_11649</name>
</gene>
<dbReference type="Proteomes" id="UP000198716">
    <property type="component" value="Unassembled WGS sequence"/>
</dbReference>
<protein>
    <submittedName>
        <fullName evidence="1">Uncharacterized protein</fullName>
    </submittedName>
</protein>
<reference evidence="2" key="1">
    <citation type="submission" date="2016-10" db="EMBL/GenBank/DDBJ databases">
        <authorList>
            <person name="Varghese N."/>
            <person name="Submissions S."/>
        </authorList>
    </citation>
    <scope>NUCLEOTIDE SEQUENCE [LARGE SCALE GENOMIC DNA]</scope>
    <source>
        <strain evidence="2">DSM 45004</strain>
    </source>
</reference>
<proteinExistence type="predicted"/>
<dbReference type="AlphaFoldDB" id="A0A1I2BDJ5"/>
<organism evidence="1 2">
    <name type="scientific">Actinopolyspora alba</name>
    <dbReference type="NCBI Taxonomy" id="673379"/>
    <lineage>
        <taxon>Bacteria</taxon>
        <taxon>Bacillati</taxon>
        <taxon>Actinomycetota</taxon>
        <taxon>Actinomycetes</taxon>
        <taxon>Actinopolysporales</taxon>
        <taxon>Actinopolysporaceae</taxon>
        <taxon>Actinopolyspora</taxon>
        <taxon>Actinopolyspora alba group</taxon>
    </lineage>
</organism>
<evidence type="ECO:0000313" key="1">
    <source>
        <dbReference type="EMBL" id="SFE54272.1"/>
    </source>
</evidence>
<accession>A0A1I2BDJ5</accession>
<evidence type="ECO:0000313" key="2">
    <source>
        <dbReference type="Proteomes" id="UP000198716"/>
    </source>
</evidence>